<dbReference type="Pfam" id="PF22780">
    <property type="entry name" value="HI0933_like_1st"/>
    <property type="match status" value="1"/>
</dbReference>
<feature type="domain" description="RsdA/BaiN/AoA(So)-like insert" evidence="5">
    <location>
        <begin position="178"/>
        <end position="338"/>
    </location>
</feature>
<accession>A0A810Q6N1</accession>
<dbReference type="InterPro" id="IPR036188">
    <property type="entry name" value="FAD/NAD-bd_sf"/>
</dbReference>
<gene>
    <name evidence="6" type="ORF">MM50RIKEN_08740</name>
</gene>
<reference evidence="6" key="1">
    <citation type="submission" date="2020-09" db="EMBL/GenBank/DDBJ databases">
        <title>New species isolated from human feces.</title>
        <authorList>
            <person name="Kitahara M."/>
            <person name="Shigeno Y."/>
            <person name="Shime M."/>
            <person name="Matsumoto Y."/>
            <person name="Nakamura S."/>
            <person name="Motooka D."/>
            <person name="Fukuoka S."/>
            <person name="Nishikawa H."/>
            <person name="Benno Y."/>
        </authorList>
    </citation>
    <scope>NUCLEOTIDE SEQUENCE</scope>
    <source>
        <strain evidence="6">MM50</strain>
    </source>
</reference>
<dbReference type="PANTHER" id="PTHR42887">
    <property type="entry name" value="OS12G0638800 PROTEIN"/>
    <property type="match status" value="1"/>
</dbReference>
<dbReference type="Proteomes" id="UP000681035">
    <property type="component" value="Chromosome"/>
</dbReference>
<dbReference type="SUPFAM" id="SSF51905">
    <property type="entry name" value="FAD/NAD(P)-binding domain"/>
    <property type="match status" value="1"/>
</dbReference>
<comment type="cofactor">
    <cofactor evidence="1">
        <name>FAD</name>
        <dbReference type="ChEBI" id="CHEBI:57692"/>
    </cofactor>
</comment>
<evidence type="ECO:0000256" key="1">
    <source>
        <dbReference type="ARBA" id="ARBA00001974"/>
    </source>
</evidence>
<proteinExistence type="predicted"/>
<dbReference type="Gene3D" id="1.10.8.260">
    <property type="entry name" value="HI0933 insert domain-like"/>
    <property type="match status" value="1"/>
</dbReference>
<dbReference type="InterPro" id="IPR057661">
    <property type="entry name" value="RsdA/BaiN/AoA(So)_Rossmann"/>
</dbReference>
<evidence type="ECO:0000313" key="6">
    <source>
        <dbReference type="EMBL" id="BCK81111.1"/>
    </source>
</evidence>
<organism evidence="6 7">
    <name type="scientific">Vescimonas coprocola</name>
    <dbReference type="NCBI Taxonomy" id="2714355"/>
    <lineage>
        <taxon>Bacteria</taxon>
        <taxon>Bacillati</taxon>
        <taxon>Bacillota</taxon>
        <taxon>Clostridia</taxon>
        <taxon>Eubacteriales</taxon>
        <taxon>Oscillospiraceae</taxon>
        <taxon>Vescimonas</taxon>
    </lineage>
</organism>
<dbReference type="KEGG" id="vcop:MM50RIKEN_08740"/>
<dbReference type="Pfam" id="PF03486">
    <property type="entry name" value="HI0933_like"/>
    <property type="match status" value="1"/>
</dbReference>
<evidence type="ECO:0000256" key="3">
    <source>
        <dbReference type="ARBA" id="ARBA00022827"/>
    </source>
</evidence>
<feature type="domain" description="RsdA/BaiN/AoA(So)-like Rossmann fold-like" evidence="4">
    <location>
        <begin position="1"/>
        <end position="390"/>
    </location>
</feature>
<evidence type="ECO:0000259" key="4">
    <source>
        <dbReference type="Pfam" id="PF03486"/>
    </source>
</evidence>
<dbReference type="InterPro" id="IPR055178">
    <property type="entry name" value="RsdA/BaiN/AoA(So)-like_dom"/>
</dbReference>
<dbReference type="PANTHER" id="PTHR42887:SF2">
    <property type="entry name" value="OS12G0638800 PROTEIN"/>
    <property type="match status" value="1"/>
</dbReference>
<dbReference type="EMBL" id="AP023418">
    <property type="protein sequence ID" value="BCK81111.1"/>
    <property type="molecule type" value="Genomic_DNA"/>
</dbReference>
<keyword evidence="2" id="KW-0285">Flavoprotein</keyword>
<protein>
    <submittedName>
        <fullName evidence="6">Lipoprotein</fullName>
    </submittedName>
</protein>
<name>A0A810Q6N1_9FIRM</name>
<dbReference type="Gene3D" id="3.50.50.60">
    <property type="entry name" value="FAD/NAD(P)-binding domain"/>
    <property type="match status" value="1"/>
</dbReference>
<keyword evidence="6" id="KW-0449">Lipoprotein</keyword>
<dbReference type="SUPFAM" id="SSF160996">
    <property type="entry name" value="HI0933 insert domain-like"/>
    <property type="match status" value="1"/>
</dbReference>
<keyword evidence="3" id="KW-0274">FAD</keyword>
<dbReference type="AlphaFoldDB" id="A0A810Q6N1"/>
<evidence type="ECO:0000256" key="2">
    <source>
        <dbReference type="ARBA" id="ARBA00022630"/>
    </source>
</evidence>
<evidence type="ECO:0000259" key="5">
    <source>
        <dbReference type="Pfam" id="PF22780"/>
    </source>
</evidence>
<sequence length="396" mass="42988">MMAAIAAAGRGAQVTLIEPNERLGKKLNITGKGRCNVTNNCTEEALLQNIPRNGKFLYSSFSAFNSQDAMAFFEELGVPLKTERGNRAFPQSDRSFDVSGALKHRLDRLKVHWSHDRAVSIETEEGAVTGVRGEKDTYPAEAVVLATGGVSYPATGSTGDGYRMAAQLGHEIVPPHGSLVPLVSEDEACRQMQGLALKNVELTVLNRKGKAIFREFGEMLFTHFGVSGPLVLSASAHLRNWEKETYRLSIDLKPALDEQKLESRILRDLGEAPNRSVERIFSGLVPHSMVPVILNRLGMDPQQQANAVTREQRRALVQLLKHFTMPVTGPRPVAEAIITSGGVKVGQVQPATMASKLVQGLYFAGEILDVDAYTGGFNLQIAWATGHCAGVSAAEE</sequence>
<evidence type="ECO:0000313" key="7">
    <source>
        <dbReference type="Proteomes" id="UP000681035"/>
    </source>
</evidence>
<dbReference type="InterPro" id="IPR023166">
    <property type="entry name" value="BaiN-like_dom_sf"/>
</dbReference>
<dbReference type="Gene3D" id="2.40.30.10">
    <property type="entry name" value="Translation factors"/>
    <property type="match status" value="1"/>
</dbReference>
<dbReference type="InterPro" id="IPR004792">
    <property type="entry name" value="BaiN-like"/>
</dbReference>
<dbReference type="NCBIfam" id="TIGR00275">
    <property type="entry name" value="aminoacetone oxidase family FAD-binding enzyme"/>
    <property type="match status" value="1"/>
</dbReference>
<keyword evidence="7" id="KW-1185">Reference proteome</keyword>